<feature type="transmembrane region" description="Helical" evidence="11">
    <location>
        <begin position="15"/>
        <end position="36"/>
    </location>
</feature>
<evidence type="ECO:0000256" key="7">
    <source>
        <dbReference type="ARBA" id="ARBA00022927"/>
    </source>
</evidence>
<feature type="compositionally biased region" description="Low complexity" evidence="10">
    <location>
        <begin position="124"/>
        <end position="133"/>
    </location>
</feature>
<evidence type="ECO:0000256" key="8">
    <source>
        <dbReference type="ARBA" id="ARBA00022989"/>
    </source>
</evidence>
<feature type="domain" description="TonB C-terminal" evidence="12">
    <location>
        <begin position="168"/>
        <end position="261"/>
    </location>
</feature>
<evidence type="ECO:0000256" key="2">
    <source>
        <dbReference type="ARBA" id="ARBA00006555"/>
    </source>
</evidence>
<evidence type="ECO:0000313" key="14">
    <source>
        <dbReference type="Proteomes" id="UP000677126"/>
    </source>
</evidence>
<organism evidence="13 14">
    <name type="scientific">Novosphingobium decolorationis</name>
    <dbReference type="NCBI Taxonomy" id="2698673"/>
    <lineage>
        <taxon>Bacteria</taxon>
        <taxon>Pseudomonadati</taxon>
        <taxon>Pseudomonadota</taxon>
        <taxon>Alphaproteobacteria</taxon>
        <taxon>Sphingomonadales</taxon>
        <taxon>Sphingomonadaceae</taxon>
        <taxon>Novosphingobium</taxon>
    </lineage>
</organism>
<dbReference type="EMBL" id="CP054856">
    <property type="protein sequence ID" value="QVM82697.1"/>
    <property type="molecule type" value="Genomic_DNA"/>
</dbReference>
<keyword evidence="9 11" id="KW-0472">Membrane</keyword>
<dbReference type="RefSeq" id="WP_213501999.1">
    <property type="nucleotide sequence ID" value="NZ_CP054856.1"/>
</dbReference>
<feature type="compositionally biased region" description="Low complexity" evidence="10">
    <location>
        <begin position="48"/>
        <end position="75"/>
    </location>
</feature>
<proteinExistence type="inferred from homology"/>
<dbReference type="InterPro" id="IPR006260">
    <property type="entry name" value="TonB/TolA_C"/>
</dbReference>
<keyword evidence="6 11" id="KW-0812">Transmembrane</keyword>
<keyword evidence="3" id="KW-0813">Transport</keyword>
<keyword evidence="14" id="KW-1185">Reference proteome</keyword>
<dbReference type="PANTHER" id="PTHR33446">
    <property type="entry name" value="PROTEIN TONB-RELATED"/>
    <property type="match status" value="1"/>
</dbReference>
<dbReference type="NCBIfam" id="TIGR01352">
    <property type="entry name" value="tonB_Cterm"/>
    <property type="match status" value="1"/>
</dbReference>
<dbReference type="PROSITE" id="PS52015">
    <property type="entry name" value="TONB_CTD"/>
    <property type="match status" value="1"/>
</dbReference>
<evidence type="ECO:0000256" key="6">
    <source>
        <dbReference type="ARBA" id="ARBA00022692"/>
    </source>
</evidence>
<keyword evidence="8 11" id="KW-1133">Transmembrane helix</keyword>
<keyword evidence="7" id="KW-0653">Protein transport</keyword>
<dbReference type="InterPro" id="IPR037682">
    <property type="entry name" value="TonB_C"/>
</dbReference>
<protein>
    <submittedName>
        <fullName evidence="13">TonB family protein</fullName>
    </submittedName>
</protein>
<dbReference type="Gene3D" id="3.30.1150.10">
    <property type="match status" value="1"/>
</dbReference>
<evidence type="ECO:0000313" key="13">
    <source>
        <dbReference type="EMBL" id="QVM82697.1"/>
    </source>
</evidence>
<keyword evidence="4" id="KW-1003">Cell membrane</keyword>
<feature type="compositionally biased region" description="Pro residues" evidence="10">
    <location>
        <begin position="103"/>
        <end position="113"/>
    </location>
</feature>
<dbReference type="PRINTS" id="PR01217">
    <property type="entry name" value="PRICHEXTENSN"/>
</dbReference>
<comment type="similarity">
    <text evidence="2">Belongs to the TonB family.</text>
</comment>
<evidence type="ECO:0000256" key="11">
    <source>
        <dbReference type="SAM" id="Phobius"/>
    </source>
</evidence>
<dbReference type="PANTHER" id="PTHR33446:SF2">
    <property type="entry name" value="PROTEIN TONB"/>
    <property type="match status" value="1"/>
</dbReference>
<name>A0ABX8E0Q7_9SPHN</name>
<comment type="subcellular location">
    <subcellularLocation>
        <location evidence="1">Cell inner membrane</location>
        <topology evidence="1">Single-pass membrane protein</topology>
        <orientation evidence="1">Periplasmic side</orientation>
    </subcellularLocation>
</comment>
<reference evidence="13 14" key="1">
    <citation type="journal article" date="2021" name="Int. J. Syst. Evol. Microbiol.">
        <title>Novosphingobium decolorationis sp. nov., an aniline blue-decolourizing bacterium isolated from East Pacific sediment.</title>
        <authorList>
            <person name="Chen X."/>
            <person name="Dong B."/>
            <person name="Chen T."/>
            <person name="Ren N."/>
            <person name="Wang J."/>
            <person name="Xu Y."/>
            <person name="Yang J."/>
            <person name="Zhu S."/>
            <person name="Chen J."/>
        </authorList>
    </citation>
    <scope>NUCLEOTIDE SEQUENCE [LARGE SCALE GENOMIC DNA]</scope>
    <source>
        <strain evidence="13 14">502str22</strain>
    </source>
</reference>
<evidence type="ECO:0000256" key="10">
    <source>
        <dbReference type="SAM" id="MobiDB-lite"/>
    </source>
</evidence>
<feature type="region of interest" description="Disordered" evidence="10">
    <location>
        <begin position="38"/>
        <end position="164"/>
    </location>
</feature>
<dbReference type="SUPFAM" id="SSF74653">
    <property type="entry name" value="TolA/TonB C-terminal domain"/>
    <property type="match status" value="1"/>
</dbReference>
<evidence type="ECO:0000259" key="12">
    <source>
        <dbReference type="PROSITE" id="PS52015"/>
    </source>
</evidence>
<evidence type="ECO:0000256" key="1">
    <source>
        <dbReference type="ARBA" id="ARBA00004383"/>
    </source>
</evidence>
<evidence type="ECO:0000256" key="9">
    <source>
        <dbReference type="ARBA" id="ARBA00023136"/>
    </source>
</evidence>
<dbReference type="Proteomes" id="UP000677126">
    <property type="component" value="Chromosome"/>
</dbReference>
<keyword evidence="5" id="KW-0997">Cell inner membrane</keyword>
<dbReference type="InterPro" id="IPR051045">
    <property type="entry name" value="TonB-dependent_transducer"/>
</dbReference>
<sequence length="261" mass="26992">MRSPDLLDPGARQRWAGATGIALGGHALALGAVLLWSRDAAPPPPEPVVLVELPEGASAPAASQADAEAAATPETTPQPPQPTQAQPARAEPIPPLQTADPVPSEPRPMPRPMPVALAQSAPLAAPERAVSVPAPAPPAPAPASRSTGSGKRGDGPGTSAKARKAQADYFAMIAAHLQRKKSYPTEAKKARQQGTVTVRFTVARDGSVSAVSIKTSSGHDLLDGATLDLLRRVAPLPRMPSSMERDSVTLALPIDYSLRTD</sequence>
<gene>
    <name evidence="13" type="ORF">HT578_02360</name>
</gene>
<accession>A0ABX8E0Q7</accession>
<evidence type="ECO:0000256" key="3">
    <source>
        <dbReference type="ARBA" id="ARBA00022448"/>
    </source>
</evidence>
<evidence type="ECO:0000256" key="5">
    <source>
        <dbReference type="ARBA" id="ARBA00022519"/>
    </source>
</evidence>
<dbReference type="Pfam" id="PF03544">
    <property type="entry name" value="TonB_C"/>
    <property type="match status" value="1"/>
</dbReference>
<evidence type="ECO:0000256" key="4">
    <source>
        <dbReference type="ARBA" id="ARBA00022475"/>
    </source>
</evidence>